<feature type="compositionally biased region" description="Polar residues" evidence="1">
    <location>
        <begin position="1"/>
        <end position="22"/>
    </location>
</feature>
<evidence type="ECO:0000313" key="3">
    <source>
        <dbReference type="EMBL" id="WQF78601.1"/>
    </source>
</evidence>
<keyword evidence="4" id="KW-1185">Reference proteome</keyword>
<reference evidence="4" key="1">
    <citation type="journal article" date="2023" name="bioRxiv">
        <title>Complete genome of the Medicago anthracnose fungus, Colletotrichum destructivum, reveals a mini-chromosome-like region within a core chromosome.</title>
        <authorList>
            <person name="Lapalu N."/>
            <person name="Simon A."/>
            <person name="Lu A."/>
            <person name="Plaumann P.-L."/>
            <person name="Amselem J."/>
            <person name="Pigne S."/>
            <person name="Auger A."/>
            <person name="Koch C."/>
            <person name="Dallery J.-F."/>
            <person name="O'Connell R.J."/>
        </authorList>
    </citation>
    <scope>NUCLEOTIDE SEQUENCE [LARGE SCALE GENOMIC DNA]</scope>
    <source>
        <strain evidence="4">CBS 520.97</strain>
    </source>
</reference>
<feature type="transmembrane region" description="Helical" evidence="2">
    <location>
        <begin position="49"/>
        <end position="73"/>
    </location>
</feature>
<protein>
    <submittedName>
        <fullName evidence="3">Uncharacterized protein</fullName>
    </submittedName>
</protein>
<accession>A0AAX4I5Y4</accession>
<organism evidence="3 4">
    <name type="scientific">Colletotrichum destructivum</name>
    <dbReference type="NCBI Taxonomy" id="34406"/>
    <lineage>
        <taxon>Eukaryota</taxon>
        <taxon>Fungi</taxon>
        <taxon>Dikarya</taxon>
        <taxon>Ascomycota</taxon>
        <taxon>Pezizomycotina</taxon>
        <taxon>Sordariomycetes</taxon>
        <taxon>Hypocreomycetidae</taxon>
        <taxon>Glomerellales</taxon>
        <taxon>Glomerellaceae</taxon>
        <taxon>Colletotrichum</taxon>
        <taxon>Colletotrichum destructivum species complex</taxon>
    </lineage>
</organism>
<evidence type="ECO:0000256" key="1">
    <source>
        <dbReference type="SAM" id="MobiDB-lite"/>
    </source>
</evidence>
<dbReference type="Proteomes" id="UP001322277">
    <property type="component" value="Chromosome 2"/>
</dbReference>
<sequence>MVTGPSPQDPLSRTLRSPSSIESPCIASGRDFSRSSYDTNLRFPGSPPIVAADVLLAFAAAISLHVGLVLVLFPFANLGSSLVFLDLDLDLILDLGSLARSSTPP</sequence>
<gene>
    <name evidence="3" type="ORF">CDEST_03615</name>
</gene>
<dbReference type="GeneID" id="87940118"/>
<proteinExistence type="predicted"/>
<keyword evidence="2" id="KW-0472">Membrane</keyword>
<evidence type="ECO:0000256" key="2">
    <source>
        <dbReference type="SAM" id="Phobius"/>
    </source>
</evidence>
<dbReference type="EMBL" id="CP137306">
    <property type="protein sequence ID" value="WQF78601.1"/>
    <property type="molecule type" value="Genomic_DNA"/>
</dbReference>
<keyword evidence="2" id="KW-0812">Transmembrane</keyword>
<feature type="region of interest" description="Disordered" evidence="1">
    <location>
        <begin position="1"/>
        <end position="27"/>
    </location>
</feature>
<dbReference type="AlphaFoldDB" id="A0AAX4I5Y4"/>
<evidence type="ECO:0000313" key="4">
    <source>
        <dbReference type="Proteomes" id="UP001322277"/>
    </source>
</evidence>
<keyword evidence="2" id="KW-1133">Transmembrane helix</keyword>
<name>A0AAX4I5Y4_9PEZI</name>
<dbReference type="RefSeq" id="XP_062775825.1">
    <property type="nucleotide sequence ID" value="XM_062919774.1"/>
</dbReference>
<dbReference type="KEGG" id="cdet:87940118"/>